<evidence type="ECO:0000313" key="13">
    <source>
        <dbReference type="Proteomes" id="UP000019205"/>
    </source>
</evidence>
<evidence type="ECO:0000256" key="4">
    <source>
        <dbReference type="ARBA" id="ARBA00022723"/>
    </source>
</evidence>
<comment type="cofactor">
    <cofactor evidence="9">
        <name>heme c</name>
        <dbReference type="ChEBI" id="CHEBI:61717"/>
    </cofactor>
    <text evidence="9">Binds 3 heme c groups covalently per subunit.</text>
</comment>
<dbReference type="PIRSF" id="PIRSF000018">
    <property type="entry name" value="Mb_ADH_cyt_c"/>
    <property type="match status" value="1"/>
</dbReference>
<dbReference type="PROSITE" id="PS51007">
    <property type="entry name" value="CYTC"/>
    <property type="match status" value="3"/>
</dbReference>
<evidence type="ECO:0000256" key="5">
    <source>
        <dbReference type="ARBA" id="ARBA00022729"/>
    </source>
</evidence>
<keyword evidence="7 10" id="KW-0408">Iron</keyword>
<evidence type="ECO:0000256" key="8">
    <source>
        <dbReference type="ARBA" id="ARBA00023136"/>
    </source>
</evidence>
<accession>A4ADL1</accession>
<dbReference type="GO" id="GO:0005886">
    <property type="term" value="C:plasma membrane"/>
    <property type="evidence" value="ECO:0007669"/>
    <property type="project" value="UniProtKB-SubCell"/>
</dbReference>
<comment type="subcellular location">
    <subcellularLocation>
        <location evidence="1">Cell membrane</location>
    </subcellularLocation>
</comment>
<evidence type="ECO:0000313" key="12">
    <source>
        <dbReference type="EMBL" id="EAQ95900.1"/>
    </source>
</evidence>
<dbReference type="InterPro" id="IPR009056">
    <property type="entry name" value="Cyt_c-like_dom"/>
</dbReference>
<feature type="domain" description="Cytochrome c" evidence="11">
    <location>
        <begin position="168"/>
        <end position="283"/>
    </location>
</feature>
<evidence type="ECO:0000256" key="7">
    <source>
        <dbReference type="ARBA" id="ARBA00023004"/>
    </source>
</evidence>
<dbReference type="AlphaFoldDB" id="A4ADL1"/>
<keyword evidence="2" id="KW-1003">Cell membrane</keyword>
<feature type="binding site" description="covalent" evidence="9">
    <location>
        <position position="37"/>
    </location>
    <ligand>
        <name>heme c</name>
        <dbReference type="ChEBI" id="CHEBI:61717"/>
        <label>1</label>
    </ligand>
</feature>
<dbReference type="eggNOG" id="COG2010">
    <property type="taxonomic scope" value="Bacteria"/>
</dbReference>
<dbReference type="GO" id="GO:0016614">
    <property type="term" value="F:oxidoreductase activity, acting on CH-OH group of donors"/>
    <property type="evidence" value="ECO:0007669"/>
    <property type="project" value="InterPro"/>
</dbReference>
<dbReference type="HOGENOM" id="CLU_028594_0_1_6"/>
<feature type="binding site" description="covalent" evidence="9">
    <location>
        <position position="309"/>
    </location>
    <ligand>
        <name>heme c</name>
        <dbReference type="ChEBI" id="CHEBI:61717"/>
        <label>3</label>
    </ligand>
</feature>
<keyword evidence="5" id="KW-0732">Signal</keyword>
<evidence type="ECO:0000256" key="1">
    <source>
        <dbReference type="ARBA" id="ARBA00004236"/>
    </source>
</evidence>
<dbReference type="Gene3D" id="1.10.760.10">
    <property type="entry name" value="Cytochrome c-like domain"/>
    <property type="match status" value="3"/>
</dbReference>
<name>A4ADL1_9GAMM</name>
<reference evidence="12 13" key="2">
    <citation type="journal article" date="2009" name="PLoS ONE">
        <title>The photosynthetic apparatus and its regulation in the aerobic gammaproteobacterium Congregibacter litoralis gen. nov., sp. nov.</title>
        <authorList>
            <person name="Spring S."/>
            <person name="Lunsdorf H."/>
            <person name="Fuchs B.M."/>
            <person name="Tindall B.J."/>
        </authorList>
    </citation>
    <scope>NUCLEOTIDE SEQUENCE [LARGE SCALE GENOMIC DNA]</scope>
    <source>
        <strain evidence="12">KT71</strain>
    </source>
</reference>
<protein>
    <submittedName>
        <fullName evidence="12">Cytochrome c, mono-and diheme variant</fullName>
    </submittedName>
</protein>
<keyword evidence="13" id="KW-1185">Reference proteome</keyword>
<feature type="binding site" description="covalent" evidence="9">
    <location>
        <position position="183"/>
    </location>
    <ligand>
        <name>heme c</name>
        <dbReference type="ChEBI" id="CHEBI:61717"/>
        <label>2</label>
    </ligand>
</feature>
<feature type="binding site" description="axial binding residue" evidence="10">
    <location>
        <position position="187"/>
    </location>
    <ligand>
        <name>heme c</name>
        <dbReference type="ChEBI" id="CHEBI:61717"/>
        <label>2</label>
    </ligand>
    <ligandPart>
        <name>Fe</name>
        <dbReference type="ChEBI" id="CHEBI:18248"/>
    </ligandPart>
</feature>
<dbReference type="InterPro" id="IPR051459">
    <property type="entry name" value="Cytochrome_c-type_DH"/>
</dbReference>
<evidence type="ECO:0000256" key="10">
    <source>
        <dbReference type="PIRSR" id="PIRSR000018-51"/>
    </source>
</evidence>
<evidence type="ECO:0000256" key="6">
    <source>
        <dbReference type="ARBA" id="ARBA00022737"/>
    </source>
</evidence>
<comment type="caution">
    <text evidence="12">The sequence shown here is derived from an EMBL/GenBank/DDBJ whole genome shotgun (WGS) entry which is preliminary data.</text>
</comment>
<evidence type="ECO:0000259" key="11">
    <source>
        <dbReference type="PROSITE" id="PS51007"/>
    </source>
</evidence>
<dbReference type="Pfam" id="PF00034">
    <property type="entry name" value="Cytochrom_C"/>
    <property type="match status" value="2"/>
</dbReference>
<feature type="binding site" description="covalent" evidence="9">
    <location>
        <position position="186"/>
    </location>
    <ligand>
        <name>heme c</name>
        <dbReference type="ChEBI" id="CHEBI:61717"/>
        <label>2</label>
    </ligand>
</feature>
<dbReference type="SUPFAM" id="SSF46626">
    <property type="entry name" value="Cytochrome c"/>
    <property type="match status" value="3"/>
</dbReference>
<dbReference type="InterPro" id="IPR036909">
    <property type="entry name" value="Cyt_c-like_dom_sf"/>
</dbReference>
<dbReference type="GO" id="GO:0020037">
    <property type="term" value="F:heme binding"/>
    <property type="evidence" value="ECO:0007669"/>
    <property type="project" value="InterPro"/>
</dbReference>
<organism evidence="12 13">
    <name type="scientific">Congregibacter litoralis KT71</name>
    <dbReference type="NCBI Taxonomy" id="314285"/>
    <lineage>
        <taxon>Bacteria</taxon>
        <taxon>Pseudomonadati</taxon>
        <taxon>Pseudomonadota</taxon>
        <taxon>Gammaproteobacteria</taxon>
        <taxon>Cellvibrionales</taxon>
        <taxon>Halieaceae</taxon>
        <taxon>Congregibacter</taxon>
    </lineage>
</organism>
<keyword evidence="4 10" id="KW-0479">Metal-binding</keyword>
<keyword evidence="3 9" id="KW-0349">Heme</keyword>
<gene>
    <name evidence="12" type="ORF">KT71_11640</name>
</gene>
<reference evidence="12 13" key="1">
    <citation type="journal article" date="2007" name="Proc. Natl. Acad. Sci. U.S.A.">
        <title>Characterization of a marine gammaproteobacterium capable of aerobic anoxygenic photosynthesis.</title>
        <authorList>
            <person name="Fuchs B.M."/>
            <person name="Spring S."/>
            <person name="Teeling H."/>
            <person name="Quast C."/>
            <person name="Wulf J."/>
            <person name="Schattenhofer M."/>
            <person name="Yan S."/>
            <person name="Ferriera S."/>
            <person name="Johnson J."/>
            <person name="Glockner F.O."/>
            <person name="Amann R."/>
        </authorList>
    </citation>
    <scope>NUCLEOTIDE SEQUENCE [LARGE SCALE GENOMIC DNA]</scope>
    <source>
        <strain evidence="12">KT71</strain>
    </source>
</reference>
<dbReference type="GO" id="GO:0009055">
    <property type="term" value="F:electron transfer activity"/>
    <property type="evidence" value="ECO:0007669"/>
    <property type="project" value="InterPro"/>
</dbReference>
<feature type="binding site" description="covalent" evidence="9">
    <location>
        <position position="40"/>
    </location>
    <ligand>
        <name>heme c</name>
        <dbReference type="ChEBI" id="CHEBI:61717"/>
        <label>1</label>
    </ligand>
</feature>
<evidence type="ECO:0000256" key="2">
    <source>
        <dbReference type="ARBA" id="ARBA00022475"/>
    </source>
</evidence>
<feature type="domain" description="Cytochrome c" evidence="11">
    <location>
        <begin position="296"/>
        <end position="391"/>
    </location>
</feature>
<dbReference type="OrthoDB" id="9811281at2"/>
<dbReference type="PANTHER" id="PTHR35008">
    <property type="entry name" value="BLL4482 PROTEIN-RELATED"/>
    <property type="match status" value="1"/>
</dbReference>
<keyword evidence="6" id="KW-0677">Repeat</keyword>
<sequence length="407" mass="43988">MVMLAGFGAAHPGTAMEELPGAELLAKGEYLAAVGNCVSCHTKENGPSMAGGLDFETPYGTIYSTNITPDTETGIGGWTLEEFTVAMRQGERPDGSHLYPVFPYTAFTKVSDEDIAAIYAYLQTLDPVSYKPPENDLGFPYNQRWGLKVWKSAFFDEGRFEADPARSEEWNRGAYLVEGLGHCSMCHSPRNAAGGLDGDLLMTGGVYMERVEGKLSAWSAPNLTSADNGLGKWSHDDIADYLKLGFSQRSGVFGPMNNVVVNSTSRMSAEDVSAMTTYLQSLPANSQPAGKPASEDVLRAGSVQYDIHCGTCHLPTGEGSPETGPPVLWSPVVLDVDPSTLINITLYGAQLPHTAPSEEWKSRGWKRMESYANKLSDEQAAALLSYIRSAWGHKAGAVSPEQVARQR</sequence>
<feature type="binding site" description="axial binding residue" evidence="10">
    <location>
        <position position="41"/>
    </location>
    <ligand>
        <name>heme c</name>
        <dbReference type="ChEBI" id="CHEBI:61717"/>
        <label>1</label>
    </ligand>
    <ligandPart>
        <name>Fe</name>
        <dbReference type="ChEBI" id="CHEBI:18248"/>
    </ligandPart>
</feature>
<evidence type="ECO:0000256" key="3">
    <source>
        <dbReference type="ARBA" id="ARBA00022617"/>
    </source>
</evidence>
<dbReference type="Proteomes" id="UP000019205">
    <property type="component" value="Chromosome"/>
</dbReference>
<feature type="domain" description="Cytochrome c" evidence="11">
    <location>
        <begin position="23"/>
        <end position="126"/>
    </location>
</feature>
<dbReference type="STRING" id="314285.KT71_11640"/>
<dbReference type="GO" id="GO:0005506">
    <property type="term" value="F:iron ion binding"/>
    <property type="evidence" value="ECO:0007669"/>
    <property type="project" value="InterPro"/>
</dbReference>
<evidence type="ECO:0000256" key="9">
    <source>
        <dbReference type="PIRSR" id="PIRSR000018-50"/>
    </source>
</evidence>
<proteinExistence type="predicted"/>
<keyword evidence="8" id="KW-0472">Membrane</keyword>
<dbReference type="InterPro" id="IPR014353">
    <property type="entry name" value="Membr-bd_ADH_cyt_c"/>
</dbReference>
<dbReference type="PANTHER" id="PTHR35008:SF8">
    <property type="entry name" value="ALCOHOL DEHYDROGENASE CYTOCHROME C SUBUNIT"/>
    <property type="match status" value="1"/>
</dbReference>
<feature type="binding site" description="axial binding residue" evidence="10">
    <location>
        <position position="313"/>
    </location>
    <ligand>
        <name>heme c</name>
        <dbReference type="ChEBI" id="CHEBI:61717"/>
        <label>3</label>
    </ligand>
    <ligandPart>
        <name>Fe</name>
        <dbReference type="ChEBI" id="CHEBI:18248"/>
    </ligandPart>
</feature>
<dbReference type="EMBL" id="AAOA02000003">
    <property type="protein sequence ID" value="EAQ95900.1"/>
    <property type="molecule type" value="Genomic_DNA"/>
</dbReference>
<feature type="binding site" description="covalent" evidence="9">
    <location>
        <position position="312"/>
    </location>
    <ligand>
        <name>heme c</name>
        <dbReference type="ChEBI" id="CHEBI:61717"/>
        <label>3</label>
    </ligand>
</feature>